<accession>K3WLK2</accession>
<dbReference type="PROSITE" id="PS50245">
    <property type="entry name" value="CAP_GLY_2"/>
    <property type="match status" value="1"/>
</dbReference>
<organism evidence="8 9">
    <name type="scientific">Globisporangium ultimum (strain ATCC 200006 / CBS 805.95 / DAOM BR144)</name>
    <name type="common">Pythium ultimum</name>
    <dbReference type="NCBI Taxonomy" id="431595"/>
    <lineage>
        <taxon>Eukaryota</taxon>
        <taxon>Sar</taxon>
        <taxon>Stramenopiles</taxon>
        <taxon>Oomycota</taxon>
        <taxon>Peronosporomycetes</taxon>
        <taxon>Pythiales</taxon>
        <taxon>Pythiaceae</taxon>
        <taxon>Globisporangium</taxon>
    </lineage>
</organism>
<dbReference type="GO" id="GO:0030286">
    <property type="term" value="C:dynein complex"/>
    <property type="evidence" value="ECO:0007669"/>
    <property type="project" value="UniProtKB-KW"/>
</dbReference>
<dbReference type="EMBL" id="GL376573">
    <property type="status" value="NOT_ANNOTATED_CDS"/>
    <property type="molecule type" value="Genomic_DNA"/>
</dbReference>
<reference evidence="9" key="1">
    <citation type="journal article" date="2010" name="Genome Biol.">
        <title>Genome sequence of the necrotrophic plant pathogen Pythium ultimum reveals original pathogenicity mechanisms and effector repertoire.</title>
        <authorList>
            <person name="Levesque C.A."/>
            <person name="Brouwer H."/>
            <person name="Cano L."/>
            <person name="Hamilton J.P."/>
            <person name="Holt C."/>
            <person name="Huitema E."/>
            <person name="Raffaele S."/>
            <person name="Robideau G.P."/>
            <person name="Thines M."/>
            <person name="Win J."/>
            <person name="Zerillo M.M."/>
            <person name="Beakes G.W."/>
            <person name="Boore J.L."/>
            <person name="Busam D."/>
            <person name="Dumas B."/>
            <person name="Ferriera S."/>
            <person name="Fuerstenberg S.I."/>
            <person name="Gachon C.M."/>
            <person name="Gaulin E."/>
            <person name="Govers F."/>
            <person name="Grenville-Briggs L."/>
            <person name="Horner N."/>
            <person name="Hostetler J."/>
            <person name="Jiang R.H."/>
            <person name="Johnson J."/>
            <person name="Krajaejun T."/>
            <person name="Lin H."/>
            <person name="Meijer H.J."/>
            <person name="Moore B."/>
            <person name="Morris P."/>
            <person name="Phuntmart V."/>
            <person name="Puiu D."/>
            <person name="Shetty J."/>
            <person name="Stajich J.E."/>
            <person name="Tripathy S."/>
            <person name="Wawra S."/>
            <person name="van West P."/>
            <person name="Whitty B.R."/>
            <person name="Coutinho P.M."/>
            <person name="Henrissat B."/>
            <person name="Martin F."/>
            <person name="Thomas P.D."/>
            <person name="Tyler B.M."/>
            <person name="De Vries R.P."/>
            <person name="Kamoun S."/>
            <person name="Yandell M."/>
            <person name="Tisserat N."/>
            <person name="Buell C.R."/>
        </authorList>
    </citation>
    <scope>NUCLEOTIDE SEQUENCE</scope>
    <source>
        <strain evidence="9">DAOM:BR144</strain>
    </source>
</reference>
<dbReference type="SUPFAM" id="SSF74924">
    <property type="entry name" value="Cap-Gly domain"/>
    <property type="match status" value="1"/>
</dbReference>
<name>K3WLK2_GLOUD</name>
<comment type="subcellular location">
    <subcellularLocation>
        <location evidence="1">Cytoplasm</location>
        <location evidence="1">Cytoskeleton</location>
        <location evidence="1">Spindle</location>
    </subcellularLocation>
</comment>
<dbReference type="Proteomes" id="UP000019132">
    <property type="component" value="Unassembled WGS sequence"/>
</dbReference>
<reference evidence="9" key="2">
    <citation type="submission" date="2010-04" db="EMBL/GenBank/DDBJ databases">
        <authorList>
            <person name="Buell R."/>
            <person name="Hamilton J."/>
            <person name="Hostetler J."/>
        </authorList>
    </citation>
    <scope>NUCLEOTIDE SEQUENCE [LARGE SCALE GENOMIC DNA]</scope>
    <source>
        <strain evidence="9">DAOM:BR144</strain>
    </source>
</reference>
<evidence type="ECO:0000256" key="5">
    <source>
        <dbReference type="ARBA" id="ARBA00023054"/>
    </source>
</evidence>
<keyword evidence="9" id="KW-1185">Reference proteome</keyword>
<dbReference type="AlphaFoldDB" id="K3WLK2"/>
<dbReference type="PANTHER" id="PTHR18916">
    <property type="entry name" value="DYNACTIN 1-RELATED MICROTUBULE-BINDING"/>
    <property type="match status" value="1"/>
</dbReference>
<dbReference type="STRING" id="431595.K3WLK2"/>
<dbReference type="InterPro" id="IPR036859">
    <property type="entry name" value="CAP-Gly_dom_sf"/>
</dbReference>
<reference evidence="8" key="3">
    <citation type="submission" date="2015-02" db="UniProtKB">
        <authorList>
            <consortium name="EnsemblProtists"/>
        </authorList>
    </citation>
    <scope>IDENTIFICATION</scope>
    <source>
        <strain evidence="8">DAOM BR144</strain>
    </source>
</reference>
<dbReference type="PANTHER" id="PTHR18916:SF6">
    <property type="entry name" value="DYNACTIN SUBUNIT 1"/>
    <property type="match status" value="1"/>
</dbReference>
<feature type="domain" description="CAP-Gly" evidence="7">
    <location>
        <begin position="26"/>
        <end position="68"/>
    </location>
</feature>
<evidence type="ECO:0000256" key="4">
    <source>
        <dbReference type="ARBA" id="ARBA00023017"/>
    </source>
</evidence>
<dbReference type="Pfam" id="PF01302">
    <property type="entry name" value="CAP_GLY"/>
    <property type="match status" value="1"/>
</dbReference>
<dbReference type="SMART" id="SM01052">
    <property type="entry name" value="CAP_GLY"/>
    <property type="match status" value="1"/>
</dbReference>
<evidence type="ECO:0000259" key="7">
    <source>
        <dbReference type="PROSITE" id="PS50245"/>
    </source>
</evidence>
<dbReference type="GO" id="GO:0005874">
    <property type="term" value="C:microtubule"/>
    <property type="evidence" value="ECO:0007669"/>
    <property type="project" value="UniProtKB-KW"/>
</dbReference>
<keyword evidence="6" id="KW-0206">Cytoskeleton</keyword>
<keyword evidence="4" id="KW-0243">Dynein</keyword>
<protein>
    <recommendedName>
        <fullName evidence="7">CAP-Gly domain-containing protein</fullName>
    </recommendedName>
</protein>
<dbReference type="InParanoid" id="K3WLK2"/>
<evidence type="ECO:0000256" key="6">
    <source>
        <dbReference type="ARBA" id="ARBA00023212"/>
    </source>
</evidence>
<keyword evidence="5" id="KW-0175">Coiled coil</keyword>
<evidence type="ECO:0000256" key="1">
    <source>
        <dbReference type="ARBA" id="ARBA00004186"/>
    </source>
</evidence>
<dbReference type="InterPro" id="IPR000938">
    <property type="entry name" value="CAP-Gly_domain"/>
</dbReference>
<dbReference type="GO" id="GO:0005819">
    <property type="term" value="C:spindle"/>
    <property type="evidence" value="ECO:0007669"/>
    <property type="project" value="UniProtKB-SubCell"/>
</dbReference>
<evidence type="ECO:0000313" key="9">
    <source>
        <dbReference type="Proteomes" id="UP000019132"/>
    </source>
</evidence>
<dbReference type="Gene3D" id="2.30.30.190">
    <property type="entry name" value="CAP Gly-rich-like domain"/>
    <property type="match status" value="1"/>
</dbReference>
<keyword evidence="2" id="KW-0963">Cytoplasm</keyword>
<sequence>MADDAMFSVEVGTRVLVYGKYAGVIRYVPSRRSAWIGVELDRAVGDNDGTLEGQRHFQSKPHHGVFVREEQLQVPFFC</sequence>
<dbReference type="eggNOG" id="KOG0241">
    <property type="taxonomic scope" value="Eukaryota"/>
</dbReference>
<evidence type="ECO:0000313" key="8">
    <source>
        <dbReference type="EnsemblProtists" id="PYU1_T005844"/>
    </source>
</evidence>
<evidence type="ECO:0000256" key="2">
    <source>
        <dbReference type="ARBA" id="ARBA00022490"/>
    </source>
</evidence>
<dbReference type="HOGENOM" id="CLU_178982_1_0_1"/>
<proteinExistence type="predicted"/>
<evidence type="ECO:0000256" key="3">
    <source>
        <dbReference type="ARBA" id="ARBA00022701"/>
    </source>
</evidence>
<dbReference type="EnsemblProtists" id="PYU1_T005844">
    <property type="protein sequence ID" value="PYU1_T005844"/>
    <property type="gene ID" value="PYU1_G005832"/>
</dbReference>
<dbReference type="VEuPathDB" id="FungiDB:PYU1_G005832"/>
<keyword evidence="3" id="KW-0493">Microtubule</keyword>